<evidence type="ECO:0000313" key="1">
    <source>
        <dbReference type="EMBL" id="QNM03477.1"/>
    </source>
</evidence>
<dbReference type="Pfam" id="PF05717">
    <property type="entry name" value="TnpB_IS66"/>
    <property type="match status" value="1"/>
</dbReference>
<evidence type="ECO:0000313" key="2">
    <source>
        <dbReference type="Proteomes" id="UP000515981"/>
    </source>
</evidence>
<dbReference type="AlphaFoldDB" id="A0A7G9FY45"/>
<name>A0A7G9FY45_9FIRM</name>
<dbReference type="InterPro" id="IPR008878">
    <property type="entry name" value="Transposase_IS66_Orf2"/>
</dbReference>
<dbReference type="Proteomes" id="UP000515981">
    <property type="component" value="Chromosome"/>
</dbReference>
<dbReference type="KEGG" id="ssun:H9Q77_05055"/>
<reference evidence="1 2" key="1">
    <citation type="submission" date="2020-08" db="EMBL/GenBank/DDBJ databases">
        <authorList>
            <person name="Liu C."/>
            <person name="Sun Q."/>
        </authorList>
    </citation>
    <scope>NUCLEOTIDE SEQUENCE [LARGE SCALE GENOMIC DNA]</scope>
    <source>
        <strain evidence="1 2">NSJ-8</strain>
    </source>
</reference>
<organism evidence="1 2">
    <name type="scientific">Simiaoa sunii</name>
    <dbReference type="NCBI Taxonomy" id="2763672"/>
    <lineage>
        <taxon>Bacteria</taxon>
        <taxon>Bacillati</taxon>
        <taxon>Bacillota</taxon>
        <taxon>Clostridia</taxon>
        <taxon>Lachnospirales</taxon>
        <taxon>Lachnospiraceae</taxon>
        <taxon>Simiaoa</taxon>
    </lineage>
</organism>
<proteinExistence type="predicted"/>
<protein>
    <submittedName>
        <fullName evidence="1">IS66 family insertion sequence element accessory protein TnpB</fullName>
    </submittedName>
</protein>
<keyword evidence="2" id="KW-1185">Reference proteome</keyword>
<dbReference type="RefSeq" id="WP_249326711.1">
    <property type="nucleotide sequence ID" value="NZ_CP060633.1"/>
</dbReference>
<gene>
    <name evidence="1" type="ORF">H9Q77_05055</name>
</gene>
<sequence length="48" mass="5260">MLGDISGLERIYIVCGYTDMRKSIDGLCAVVEEQLKLDPASSSLFPKP</sequence>
<dbReference type="EMBL" id="CP060633">
    <property type="protein sequence ID" value="QNM03477.1"/>
    <property type="molecule type" value="Genomic_DNA"/>
</dbReference>
<accession>A0A7G9FY45</accession>